<dbReference type="Gene3D" id="3.30.2310.20">
    <property type="entry name" value="RelE-like"/>
    <property type="match status" value="1"/>
</dbReference>
<organism evidence="3 4">
    <name type="scientific">Methylobacterium indicum</name>
    <dbReference type="NCBI Taxonomy" id="1775910"/>
    <lineage>
        <taxon>Bacteria</taxon>
        <taxon>Pseudomonadati</taxon>
        <taxon>Pseudomonadota</taxon>
        <taxon>Alphaproteobacteria</taxon>
        <taxon>Hyphomicrobiales</taxon>
        <taxon>Methylobacteriaceae</taxon>
        <taxon>Methylobacterium</taxon>
    </lineage>
</organism>
<gene>
    <name evidence="3" type="ORF">mvi_16380</name>
</gene>
<feature type="region of interest" description="Disordered" evidence="2">
    <location>
        <begin position="74"/>
        <end position="99"/>
    </location>
</feature>
<dbReference type="Gene3D" id="1.10.260.40">
    <property type="entry name" value="lambda repressor-like DNA-binding domains"/>
    <property type="match status" value="1"/>
</dbReference>
<dbReference type="GO" id="GO:0003677">
    <property type="term" value="F:DNA binding"/>
    <property type="evidence" value="ECO:0007669"/>
    <property type="project" value="UniProtKB-KW"/>
</dbReference>
<dbReference type="PANTHER" id="PTHR36924:SF1">
    <property type="entry name" value="ANTITOXIN HIGA-1"/>
    <property type="match status" value="1"/>
</dbReference>
<evidence type="ECO:0008006" key="5">
    <source>
        <dbReference type="Google" id="ProtNLM"/>
    </source>
</evidence>
<evidence type="ECO:0000256" key="1">
    <source>
        <dbReference type="ARBA" id="ARBA00023125"/>
    </source>
</evidence>
<dbReference type="InterPro" id="IPR001387">
    <property type="entry name" value="Cro/C1-type_HTH"/>
</dbReference>
<dbReference type="PANTHER" id="PTHR36924">
    <property type="entry name" value="ANTITOXIN HIGA-1"/>
    <property type="match status" value="1"/>
</dbReference>
<dbReference type="AlphaFoldDB" id="A0A8H9C3U2"/>
<dbReference type="RefSeq" id="WP_425312965.1">
    <property type="nucleotide sequence ID" value="NZ_AP024145.1"/>
</dbReference>
<dbReference type="EMBL" id="AP024145">
    <property type="protein sequence ID" value="BCM83177.1"/>
    <property type="molecule type" value="Genomic_DNA"/>
</dbReference>
<dbReference type="SUPFAM" id="SSF47413">
    <property type="entry name" value="lambda repressor-like DNA-binding domains"/>
    <property type="match status" value="1"/>
</dbReference>
<dbReference type="NCBIfam" id="TIGR02607">
    <property type="entry name" value="antidote_HigA"/>
    <property type="match status" value="1"/>
</dbReference>
<name>A0A8H9C3U2_9HYPH</name>
<dbReference type="KEGG" id="mind:mvi_16380"/>
<evidence type="ECO:0000256" key="2">
    <source>
        <dbReference type="SAM" id="MobiDB-lite"/>
    </source>
</evidence>
<protein>
    <recommendedName>
        <fullName evidence="5">XRE family transcriptional regulator</fullName>
    </recommendedName>
</protein>
<proteinExistence type="predicted"/>
<reference evidence="3" key="1">
    <citation type="submission" date="2020-11" db="EMBL/GenBank/DDBJ databases">
        <title>Complete genome sequence of a novel pathogenic Methylobacterium strain isolated from rice in Vietnam.</title>
        <authorList>
            <person name="Lai K."/>
            <person name="Okazaki S."/>
            <person name="Higashi K."/>
            <person name="Mori H."/>
            <person name="Toyoda A."/>
            <person name="Kurokawa K."/>
        </authorList>
    </citation>
    <scope>NUCLEOTIDE SEQUENCE</scope>
    <source>
        <strain evidence="3">VL1</strain>
    </source>
</reference>
<evidence type="ECO:0000313" key="4">
    <source>
        <dbReference type="Proteomes" id="UP000663508"/>
    </source>
</evidence>
<keyword evidence="1" id="KW-0238">DNA-binding</keyword>
<dbReference type="CDD" id="cd00093">
    <property type="entry name" value="HTH_XRE"/>
    <property type="match status" value="1"/>
</dbReference>
<accession>A0A8H9C3U2</accession>
<sequence>MIRSFADERTRHVFEGRHPKGIPADILKTARRKLDYLDAATSLDALKVPPGNTPSGSTISSACAFAGRKSDRRTWRSSTITDDHRSGQRPAPWETTGMSTEYESDTVLPPMHPGEVLREEFMVPLNLTAYAIAKACRVPRTRIERIAREEIGITADTALRLGRYFGMDPQVWVNLQSRFDLLTARAAIGAAMDDIRPLQREAA</sequence>
<evidence type="ECO:0000313" key="3">
    <source>
        <dbReference type="EMBL" id="BCM83177.1"/>
    </source>
</evidence>
<dbReference type="InterPro" id="IPR013430">
    <property type="entry name" value="Toxin_antidote_HigA"/>
</dbReference>
<dbReference type="Proteomes" id="UP000663508">
    <property type="component" value="Chromosome"/>
</dbReference>
<dbReference type="InterPro" id="IPR035093">
    <property type="entry name" value="RelE/ParE_toxin_dom_sf"/>
</dbReference>
<dbReference type="InterPro" id="IPR010982">
    <property type="entry name" value="Lambda_DNA-bd_dom_sf"/>
</dbReference>